<dbReference type="Proteomes" id="UP001165565">
    <property type="component" value="Unassembled WGS sequence"/>
</dbReference>
<dbReference type="PANTHER" id="PTHR30273:SF2">
    <property type="entry name" value="PROTEIN FECR"/>
    <property type="match status" value="1"/>
</dbReference>
<dbReference type="AlphaFoldDB" id="A0AA41ZCK1"/>
<comment type="caution">
    <text evidence="4">The sequence shown here is derived from an EMBL/GenBank/DDBJ whole genome shotgun (WGS) entry which is preliminary data.</text>
</comment>
<organism evidence="4 5">
    <name type="scientific">Sphingomonas lycopersici</name>
    <dbReference type="NCBI Taxonomy" id="2951807"/>
    <lineage>
        <taxon>Bacteria</taxon>
        <taxon>Pseudomonadati</taxon>
        <taxon>Pseudomonadota</taxon>
        <taxon>Alphaproteobacteria</taxon>
        <taxon>Sphingomonadales</taxon>
        <taxon>Sphingomonadaceae</taxon>
        <taxon>Sphingomonas</taxon>
    </lineage>
</organism>
<dbReference type="PANTHER" id="PTHR30273">
    <property type="entry name" value="PERIPLASMIC SIGNAL SENSOR AND SIGMA FACTOR ACTIVATOR FECR-RELATED"/>
    <property type="match status" value="1"/>
</dbReference>
<evidence type="ECO:0000259" key="3">
    <source>
        <dbReference type="Pfam" id="PF16220"/>
    </source>
</evidence>
<name>A0AA41ZCK1_9SPHN</name>
<dbReference type="InterPro" id="IPR006860">
    <property type="entry name" value="FecR"/>
</dbReference>
<protein>
    <submittedName>
        <fullName evidence="4">FecR domain-containing protein</fullName>
    </submittedName>
</protein>
<dbReference type="GO" id="GO:0016989">
    <property type="term" value="F:sigma factor antagonist activity"/>
    <property type="evidence" value="ECO:0007669"/>
    <property type="project" value="TreeGrafter"/>
</dbReference>
<dbReference type="InterPro" id="IPR012373">
    <property type="entry name" value="Ferrdict_sens_TM"/>
</dbReference>
<gene>
    <name evidence="4" type="ORF">NEE01_00400</name>
</gene>
<evidence type="ECO:0000259" key="2">
    <source>
        <dbReference type="Pfam" id="PF04773"/>
    </source>
</evidence>
<evidence type="ECO:0000313" key="5">
    <source>
        <dbReference type="Proteomes" id="UP001165565"/>
    </source>
</evidence>
<dbReference type="Pfam" id="PF16220">
    <property type="entry name" value="DUF4880"/>
    <property type="match status" value="1"/>
</dbReference>
<proteinExistence type="predicted"/>
<feature type="domain" description="FecR N-terminal" evidence="3">
    <location>
        <begin position="8"/>
        <end position="39"/>
    </location>
</feature>
<keyword evidence="1" id="KW-1133">Transmembrane helix</keyword>
<dbReference type="InterPro" id="IPR032623">
    <property type="entry name" value="FecR_N"/>
</dbReference>
<accession>A0AA41ZCK1</accession>
<feature type="domain" description="FecR protein" evidence="2">
    <location>
        <begin position="114"/>
        <end position="206"/>
    </location>
</feature>
<evidence type="ECO:0000313" key="4">
    <source>
        <dbReference type="EMBL" id="MCW6533233.1"/>
    </source>
</evidence>
<feature type="transmembrane region" description="Helical" evidence="1">
    <location>
        <begin position="90"/>
        <end position="108"/>
    </location>
</feature>
<sequence length="336" mass="36906">MPPISADEQAAIWCQRLAGTMDLGDQAAFEAWLAEDPAHITLLEEAAIIWHGAGEVADSPEMIRCRAEAVEELRQANARRWSRTFDWRRWAAMAACLVMALGLVGYFLRDRPASYSTGAGERRIVQLEDGSRLTLDGSTRVDVEMDRKSRRLKLLAGRAKFDVAHDALRPFSVLARNRLTVATGTSFSVELLSRQVRVVLYEGRVEVMAQPDSGPPAVLVPRSSGNSGLVPGRELVAPTTRDAVQITALNAPQSLSWETGMVHFDGQPLSLAVERMNRDAQRTIVVDDPRLADLTVSGVFNSRDTAAFIEGVTALYPIVAREEQGQIILRFKAAAK</sequence>
<dbReference type="Gene3D" id="2.60.120.1440">
    <property type="match status" value="1"/>
</dbReference>
<reference evidence="4" key="1">
    <citation type="submission" date="2022-06" db="EMBL/GenBank/DDBJ databases">
        <title>Sphingomonas sp. nov. isolated from rhizosphere soil of tomato.</title>
        <authorList>
            <person name="Dong H."/>
            <person name="Gao R."/>
        </authorList>
    </citation>
    <scope>NUCLEOTIDE SEQUENCE</scope>
    <source>
        <strain evidence="4">MMSM24</strain>
    </source>
</reference>
<dbReference type="Pfam" id="PF04773">
    <property type="entry name" value="FecR"/>
    <property type="match status" value="1"/>
</dbReference>
<keyword evidence="1" id="KW-0472">Membrane</keyword>
<evidence type="ECO:0000256" key="1">
    <source>
        <dbReference type="SAM" id="Phobius"/>
    </source>
</evidence>
<keyword evidence="1" id="KW-0812">Transmembrane</keyword>
<dbReference type="PIRSF" id="PIRSF018266">
    <property type="entry name" value="FecR"/>
    <property type="match status" value="1"/>
</dbReference>
<dbReference type="RefSeq" id="WP_265267285.1">
    <property type="nucleotide sequence ID" value="NZ_JANFAV010000001.1"/>
</dbReference>
<dbReference type="Gene3D" id="3.55.50.30">
    <property type="match status" value="1"/>
</dbReference>
<dbReference type="EMBL" id="JANFAV010000001">
    <property type="protein sequence ID" value="MCW6533233.1"/>
    <property type="molecule type" value="Genomic_DNA"/>
</dbReference>
<keyword evidence="5" id="KW-1185">Reference proteome</keyword>